<feature type="transmembrane region" description="Helical" evidence="5">
    <location>
        <begin position="226"/>
        <end position="247"/>
    </location>
</feature>
<dbReference type="PRINTS" id="PR00762">
    <property type="entry name" value="CLCHANNEL"/>
</dbReference>
<reference evidence="6 7" key="1">
    <citation type="submission" date="2021-03" db="EMBL/GenBank/DDBJ databases">
        <title>novel species isolated from a fishpond in China.</title>
        <authorList>
            <person name="Lu H."/>
            <person name="Cai Z."/>
        </authorList>
    </citation>
    <scope>NUCLEOTIDE SEQUENCE [LARGE SCALE GENOMIC DNA]</scope>
    <source>
        <strain evidence="6 7">H41</strain>
    </source>
</reference>
<evidence type="ECO:0000256" key="4">
    <source>
        <dbReference type="ARBA" id="ARBA00023136"/>
    </source>
</evidence>
<feature type="transmembrane region" description="Helical" evidence="5">
    <location>
        <begin position="64"/>
        <end position="85"/>
    </location>
</feature>
<keyword evidence="4 5" id="KW-0472">Membrane</keyword>
<evidence type="ECO:0000256" key="2">
    <source>
        <dbReference type="ARBA" id="ARBA00022692"/>
    </source>
</evidence>
<feature type="transmembrane region" description="Helical" evidence="5">
    <location>
        <begin position="139"/>
        <end position="158"/>
    </location>
</feature>
<accession>A0ABS3BZN0</accession>
<dbReference type="InterPro" id="IPR001807">
    <property type="entry name" value="ClC"/>
</dbReference>
<feature type="transmembrane region" description="Helical" evidence="5">
    <location>
        <begin position="306"/>
        <end position="328"/>
    </location>
</feature>
<dbReference type="InterPro" id="IPR014743">
    <property type="entry name" value="Cl-channel_core"/>
</dbReference>
<feature type="transmembrane region" description="Helical" evidence="5">
    <location>
        <begin position="267"/>
        <end position="285"/>
    </location>
</feature>
<feature type="transmembrane region" description="Helical" evidence="5">
    <location>
        <begin position="191"/>
        <end position="214"/>
    </location>
</feature>
<proteinExistence type="predicted"/>
<keyword evidence="7" id="KW-1185">Reference proteome</keyword>
<gene>
    <name evidence="6" type="ORF">J0A68_02775</name>
</gene>
<sequence>MGANFYTLIFARDWPKCTLSRQSTEQFVSLNLSSRQFILSGIGLVLLQTLIVNLREIASNTIRWLFLAALVGLLSGSASAVFLLSLDLATELREANLWLIALLPLAGFGIGYVYHHFGAKSSQGNNLLLDALYHGKEPIPLRMTPLVLFGTIFTHLFGGSAGREGTAVQMGGSLADQLTKWFSLHKADRRIIIICGVAGGFASVFGTPLAGAVFSLEWMLVRKIRWGSFVPAFFAAFVADWVCELAWGVGHTGYSIPEVPVHSLANLAWVIPAGIAFGLSARLFAETGHAVSAVFKKALAYPPLRPFVGGVIIALLVYFSGTTTYIGLGVPRIVEAFETPLPWYDWLAKTGLTGLTLGSGFKGGEVTPLFFTGATLGNALSAWIPLPLALLAGMGFVGVFSGATNTPLACTVMGMELFGYEAGVFLGIACLVAYFFSGRGSIYASQNLEAKYLWRW</sequence>
<evidence type="ECO:0000256" key="5">
    <source>
        <dbReference type="SAM" id="Phobius"/>
    </source>
</evidence>
<dbReference type="PANTHER" id="PTHR43427">
    <property type="entry name" value="CHLORIDE CHANNEL PROTEIN CLC-E"/>
    <property type="match status" value="1"/>
</dbReference>
<dbReference type="CDD" id="cd03682">
    <property type="entry name" value="ClC_sycA_like"/>
    <property type="match status" value="1"/>
</dbReference>
<organism evidence="6 7">
    <name type="scientific">Algoriphagus oliviformis</name>
    <dbReference type="NCBI Taxonomy" id="2811231"/>
    <lineage>
        <taxon>Bacteria</taxon>
        <taxon>Pseudomonadati</taxon>
        <taxon>Bacteroidota</taxon>
        <taxon>Cytophagia</taxon>
        <taxon>Cytophagales</taxon>
        <taxon>Cyclobacteriaceae</taxon>
        <taxon>Algoriphagus</taxon>
    </lineage>
</organism>
<feature type="transmembrane region" description="Helical" evidence="5">
    <location>
        <begin position="382"/>
        <end position="405"/>
    </location>
</feature>
<feature type="transmembrane region" description="Helical" evidence="5">
    <location>
        <begin position="417"/>
        <end position="436"/>
    </location>
</feature>
<comment type="caution">
    <text evidence="6">The sequence shown here is derived from an EMBL/GenBank/DDBJ whole genome shotgun (WGS) entry which is preliminary data.</text>
</comment>
<keyword evidence="2 5" id="KW-0812">Transmembrane</keyword>
<dbReference type="Gene3D" id="1.10.3080.10">
    <property type="entry name" value="Clc chloride channel"/>
    <property type="match status" value="1"/>
</dbReference>
<dbReference type="SUPFAM" id="SSF81340">
    <property type="entry name" value="Clc chloride channel"/>
    <property type="match status" value="1"/>
</dbReference>
<evidence type="ECO:0000256" key="3">
    <source>
        <dbReference type="ARBA" id="ARBA00022989"/>
    </source>
</evidence>
<dbReference type="PANTHER" id="PTHR43427:SF12">
    <property type="entry name" value="CHLORIDE TRANSPORTER"/>
    <property type="match status" value="1"/>
</dbReference>
<dbReference type="Pfam" id="PF00654">
    <property type="entry name" value="Voltage_CLC"/>
    <property type="match status" value="1"/>
</dbReference>
<protein>
    <submittedName>
        <fullName evidence="6">Voltage-gated chloride channel family protein</fullName>
    </submittedName>
</protein>
<feature type="transmembrane region" description="Helical" evidence="5">
    <location>
        <begin position="36"/>
        <end position="52"/>
    </location>
</feature>
<evidence type="ECO:0000313" key="7">
    <source>
        <dbReference type="Proteomes" id="UP000664317"/>
    </source>
</evidence>
<dbReference type="Proteomes" id="UP000664317">
    <property type="component" value="Unassembled WGS sequence"/>
</dbReference>
<comment type="subcellular location">
    <subcellularLocation>
        <location evidence="1">Membrane</location>
        <topology evidence="1">Multi-pass membrane protein</topology>
    </subcellularLocation>
</comment>
<evidence type="ECO:0000313" key="6">
    <source>
        <dbReference type="EMBL" id="MBN7809861.1"/>
    </source>
</evidence>
<dbReference type="InterPro" id="IPR050368">
    <property type="entry name" value="ClC-type_chloride_channel"/>
</dbReference>
<feature type="transmembrane region" description="Helical" evidence="5">
    <location>
        <begin position="97"/>
        <end position="118"/>
    </location>
</feature>
<keyword evidence="3 5" id="KW-1133">Transmembrane helix</keyword>
<evidence type="ECO:0000256" key="1">
    <source>
        <dbReference type="ARBA" id="ARBA00004141"/>
    </source>
</evidence>
<name>A0ABS3BZN0_9BACT</name>
<dbReference type="EMBL" id="JAFKCT010000001">
    <property type="protein sequence ID" value="MBN7809861.1"/>
    <property type="molecule type" value="Genomic_DNA"/>
</dbReference>